<dbReference type="InterPro" id="IPR043504">
    <property type="entry name" value="Peptidase_S1_PA_chymotrypsin"/>
</dbReference>
<evidence type="ECO:0000313" key="3">
    <source>
        <dbReference type="Proteomes" id="UP001153678"/>
    </source>
</evidence>
<protein>
    <submittedName>
        <fullName evidence="2">295_t:CDS:1</fullName>
    </submittedName>
</protein>
<feature type="domain" description="Peptidase S1" evidence="1">
    <location>
        <begin position="123"/>
        <end position="289"/>
    </location>
</feature>
<keyword evidence="3" id="KW-1185">Reference proteome</keyword>
<name>A0A9W4T7S7_9GLOM</name>
<dbReference type="Gene3D" id="2.40.10.10">
    <property type="entry name" value="Trypsin-like serine proteases"/>
    <property type="match status" value="1"/>
</dbReference>
<dbReference type="EMBL" id="CAMKVN010009723">
    <property type="protein sequence ID" value="CAI2193532.1"/>
    <property type="molecule type" value="Genomic_DNA"/>
</dbReference>
<reference evidence="2" key="1">
    <citation type="submission" date="2022-08" db="EMBL/GenBank/DDBJ databases">
        <authorList>
            <person name="Kallberg Y."/>
            <person name="Tangrot J."/>
            <person name="Rosling A."/>
        </authorList>
    </citation>
    <scope>NUCLEOTIDE SEQUENCE</scope>
    <source>
        <strain evidence="2">Wild A</strain>
    </source>
</reference>
<evidence type="ECO:0000259" key="1">
    <source>
        <dbReference type="Pfam" id="PF00089"/>
    </source>
</evidence>
<proteinExistence type="predicted"/>
<sequence length="328" mass="37526">MDPEKLGERVILPVRDSNRFKLLNKAKNEFLNRYDKKIPFSCVIEGLVDDKEVLVAFVDQSEGTPVHLPAEFESFPVLISYEALELYHRSYHKDLIPGISIGEQDEPLNAITLGPLFQNTAVSNKTFILTAKHGVGKEDENFNYKVNASACAKVTRYNFIGADSACHYLDYAFCETVKDREIPKLPNIPFEQHIQIRSIKTSVNNNDKFVYVKKVGRTTFLREGLIQDMWMPFYPPIVKRKGKKKPKERSRRFALQVLGINRQTFSERGDSGAPVFDNDGKLWGIVIAGISRVSYVIPIHLILDNVKEKFNVIFTLKKEPEEKELEES</sequence>
<dbReference type="Proteomes" id="UP001153678">
    <property type="component" value="Unassembled WGS sequence"/>
</dbReference>
<evidence type="ECO:0000313" key="2">
    <source>
        <dbReference type="EMBL" id="CAI2193532.1"/>
    </source>
</evidence>
<dbReference type="InterPro" id="IPR001254">
    <property type="entry name" value="Trypsin_dom"/>
</dbReference>
<dbReference type="Pfam" id="PF00089">
    <property type="entry name" value="Trypsin"/>
    <property type="match status" value="1"/>
</dbReference>
<dbReference type="SUPFAM" id="SSF50494">
    <property type="entry name" value="Trypsin-like serine proteases"/>
    <property type="match status" value="1"/>
</dbReference>
<accession>A0A9W4T7S7</accession>
<dbReference type="OrthoDB" id="5424209at2759"/>
<comment type="caution">
    <text evidence="2">The sequence shown here is derived from an EMBL/GenBank/DDBJ whole genome shotgun (WGS) entry which is preliminary data.</text>
</comment>
<dbReference type="GO" id="GO:0004252">
    <property type="term" value="F:serine-type endopeptidase activity"/>
    <property type="evidence" value="ECO:0007669"/>
    <property type="project" value="InterPro"/>
</dbReference>
<dbReference type="AlphaFoldDB" id="A0A9W4T7S7"/>
<organism evidence="2 3">
    <name type="scientific">Funneliformis geosporum</name>
    <dbReference type="NCBI Taxonomy" id="1117311"/>
    <lineage>
        <taxon>Eukaryota</taxon>
        <taxon>Fungi</taxon>
        <taxon>Fungi incertae sedis</taxon>
        <taxon>Mucoromycota</taxon>
        <taxon>Glomeromycotina</taxon>
        <taxon>Glomeromycetes</taxon>
        <taxon>Glomerales</taxon>
        <taxon>Glomeraceae</taxon>
        <taxon>Funneliformis</taxon>
    </lineage>
</organism>
<dbReference type="InterPro" id="IPR009003">
    <property type="entry name" value="Peptidase_S1_PA"/>
</dbReference>
<dbReference type="GO" id="GO:0006508">
    <property type="term" value="P:proteolysis"/>
    <property type="evidence" value="ECO:0007669"/>
    <property type="project" value="InterPro"/>
</dbReference>
<gene>
    <name evidence="2" type="ORF">FWILDA_LOCUS16123</name>
</gene>